<dbReference type="InterPro" id="IPR026960">
    <property type="entry name" value="RVT-Znf"/>
</dbReference>
<sequence length="368" mass="42643">MNHSKSEVFCAAVPTVLQDQILSILQFRVGKLPVRGGSKVSWKKVCLPKQEGGLGLKRIEEWNKAAVLKHIWHLFTQAGSLWVAWVHDVLLKGKSFLAVRIPQSCSWGRRKLLKLRLEARDLLTHEVGDGSTIFLWHDRWHPNGVLYQTYGHRVVYDAASNLHAKVSSVIHNKEWCWCPTRSEDMVDIQRKLSLIQIKESDKVVWALTTTGIFNCAATWQHLRSKQIEVPWWKLVWFREAIPKHCFIGWLAIKDRLSTKDRLLLWGINVDPIFSSAPEDWDLLLEWGIKNLKGRSFRVTLCKIAWWATVYHLWLQRNARLHAGEVKSEEQIIKAIRRDVKTKMEAIKVPASILHNTLCNNWHILLCTA</sequence>
<dbReference type="PANTHER" id="PTHR33116:SF84">
    <property type="entry name" value="RNA-DIRECTED DNA POLYMERASE"/>
    <property type="match status" value="1"/>
</dbReference>
<gene>
    <name evidence="2" type="ORF">FSB_LOCUS49785</name>
</gene>
<dbReference type="PANTHER" id="PTHR33116">
    <property type="entry name" value="REVERSE TRANSCRIPTASE ZINC-BINDING DOMAIN-CONTAINING PROTEIN-RELATED-RELATED"/>
    <property type="match status" value="1"/>
</dbReference>
<dbReference type="EMBL" id="OIVN01005321">
    <property type="protein sequence ID" value="SPD21903.1"/>
    <property type="molecule type" value="Genomic_DNA"/>
</dbReference>
<reference evidence="2" key="1">
    <citation type="submission" date="2018-02" db="EMBL/GenBank/DDBJ databases">
        <authorList>
            <person name="Cohen D.B."/>
            <person name="Kent A.D."/>
        </authorList>
    </citation>
    <scope>NUCLEOTIDE SEQUENCE</scope>
</reference>
<evidence type="ECO:0000259" key="1">
    <source>
        <dbReference type="Pfam" id="PF13966"/>
    </source>
</evidence>
<feature type="domain" description="Reverse transcriptase zinc-binding" evidence="1">
    <location>
        <begin position="213"/>
        <end position="271"/>
    </location>
</feature>
<protein>
    <recommendedName>
        <fullName evidence="1">Reverse transcriptase zinc-binding domain-containing protein</fullName>
    </recommendedName>
</protein>
<name>A0A2N9ICV1_FAGSY</name>
<dbReference type="Pfam" id="PF13966">
    <property type="entry name" value="zf-RVT"/>
    <property type="match status" value="1"/>
</dbReference>
<accession>A0A2N9ICV1</accession>
<evidence type="ECO:0000313" key="2">
    <source>
        <dbReference type="EMBL" id="SPD21903.1"/>
    </source>
</evidence>
<proteinExistence type="predicted"/>
<organism evidence="2">
    <name type="scientific">Fagus sylvatica</name>
    <name type="common">Beechnut</name>
    <dbReference type="NCBI Taxonomy" id="28930"/>
    <lineage>
        <taxon>Eukaryota</taxon>
        <taxon>Viridiplantae</taxon>
        <taxon>Streptophyta</taxon>
        <taxon>Embryophyta</taxon>
        <taxon>Tracheophyta</taxon>
        <taxon>Spermatophyta</taxon>
        <taxon>Magnoliopsida</taxon>
        <taxon>eudicotyledons</taxon>
        <taxon>Gunneridae</taxon>
        <taxon>Pentapetalae</taxon>
        <taxon>rosids</taxon>
        <taxon>fabids</taxon>
        <taxon>Fagales</taxon>
        <taxon>Fagaceae</taxon>
        <taxon>Fagus</taxon>
    </lineage>
</organism>
<dbReference type="AlphaFoldDB" id="A0A2N9ICV1"/>